<comment type="catalytic activity">
    <reaction evidence="8">
        <text>IMP + NAD(+) + H2O = XMP + NADH + H(+)</text>
        <dbReference type="Rhea" id="RHEA:11708"/>
        <dbReference type="ChEBI" id="CHEBI:15377"/>
        <dbReference type="ChEBI" id="CHEBI:15378"/>
        <dbReference type="ChEBI" id="CHEBI:57464"/>
        <dbReference type="ChEBI" id="CHEBI:57540"/>
        <dbReference type="ChEBI" id="CHEBI:57945"/>
        <dbReference type="ChEBI" id="CHEBI:58053"/>
        <dbReference type="EC" id="1.1.1.205"/>
    </reaction>
</comment>
<dbReference type="Pfam" id="PF00478">
    <property type="entry name" value="IMPDH"/>
    <property type="match status" value="1"/>
</dbReference>
<evidence type="ECO:0000256" key="3">
    <source>
        <dbReference type="ARBA" id="ARBA00022749"/>
    </source>
</evidence>
<dbReference type="InterPro" id="IPR005990">
    <property type="entry name" value="IMP_DH"/>
</dbReference>
<sequence>MIKFVKNTYPELDVIAGNIVTSYQAQNLIQAGADALRVGMGSGSICTTQEVCAVGRGQATAVYKVSSVAS</sequence>
<organism evidence="10 11">
    <name type="scientific">Papaver atlanticum</name>
    <dbReference type="NCBI Taxonomy" id="357466"/>
    <lineage>
        <taxon>Eukaryota</taxon>
        <taxon>Viridiplantae</taxon>
        <taxon>Streptophyta</taxon>
        <taxon>Embryophyta</taxon>
        <taxon>Tracheophyta</taxon>
        <taxon>Spermatophyta</taxon>
        <taxon>Magnoliopsida</taxon>
        <taxon>Ranunculales</taxon>
        <taxon>Papaveraceae</taxon>
        <taxon>Papaveroideae</taxon>
        <taxon>Papaver</taxon>
    </lineage>
</organism>
<dbReference type="GO" id="GO:0006177">
    <property type="term" value="P:GMP biosynthetic process"/>
    <property type="evidence" value="ECO:0007669"/>
    <property type="project" value="UniProtKB-KW"/>
</dbReference>
<evidence type="ECO:0000256" key="5">
    <source>
        <dbReference type="ARBA" id="ARBA00022958"/>
    </source>
</evidence>
<keyword evidence="4" id="KW-0658">Purine biosynthesis</keyword>
<keyword evidence="5" id="KW-0630">Potassium</keyword>
<keyword evidence="3" id="KW-0332">GMP biosynthesis</keyword>
<keyword evidence="6" id="KW-0560">Oxidoreductase</keyword>
<evidence type="ECO:0000313" key="10">
    <source>
        <dbReference type="EMBL" id="KAI3935477.1"/>
    </source>
</evidence>
<keyword evidence="11" id="KW-1185">Reference proteome</keyword>
<dbReference type="GO" id="GO:0006183">
    <property type="term" value="P:GTP biosynthetic process"/>
    <property type="evidence" value="ECO:0007669"/>
    <property type="project" value="TreeGrafter"/>
</dbReference>
<evidence type="ECO:0000256" key="8">
    <source>
        <dbReference type="ARBA" id="ARBA00048028"/>
    </source>
</evidence>
<dbReference type="PANTHER" id="PTHR11911">
    <property type="entry name" value="INOSINE-5-MONOPHOSPHATE DEHYDROGENASE RELATED"/>
    <property type="match status" value="1"/>
</dbReference>
<protein>
    <recommendedName>
        <fullName evidence="9">IMP dehydrogenase/GMP reductase domain-containing protein</fullName>
    </recommendedName>
</protein>
<dbReference type="PANTHER" id="PTHR11911:SF111">
    <property type="entry name" value="INOSINE-5'-MONOPHOSPHATE DEHYDROGENASE"/>
    <property type="match status" value="1"/>
</dbReference>
<evidence type="ECO:0000256" key="4">
    <source>
        <dbReference type="ARBA" id="ARBA00022755"/>
    </source>
</evidence>
<dbReference type="GO" id="GO:0005737">
    <property type="term" value="C:cytoplasm"/>
    <property type="evidence" value="ECO:0007669"/>
    <property type="project" value="TreeGrafter"/>
</dbReference>
<comment type="caution">
    <text evidence="10">The sequence shown here is derived from an EMBL/GenBank/DDBJ whole genome shotgun (WGS) entry which is preliminary data.</text>
</comment>
<evidence type="ECO:0000256" key="6">
    <source>
        <dbReference type="ARBA" id="ARBA00023002"/>
    </source>
</evidence>
<evidence type="ECO:0000256" key="2">
    <source>
        <dbReference type="ARBA" id="ARBA00005502"/>
    </source>
</evidence>
<evidence type="ECO:0000256" key="1">
    <source>
        <dbReference type="ARBA" id="ARBA00001958"/>
    </source>
</evidence>
<name>A0AAD4XR79_9MAGN</name>
<dbReference type="InterPro" id="IPR013785">
    <property type="entry name" value="Aldolase_TIM"/>
</dbReference>
<dbReference type="AlphaFoldDB" id="A0AAD4XR79"/>
<gene>
    <name evidence="10" type="ORF">MKW98_027617</name>
</gene>
<evidence type="ECO:0000313" key="11">
    <source>
        <dbReference type="Proteomes" id="UP001202328"/>
    </source>
</evidence>
<dbReference type="FunFam" id="3.20.20.70:FF:000424">
    <property type="entry name" value="Inosine-5'-monophosphate dehydrogenase 2"/>
    <property type="match status" value="1"/>
</dbReference>
<dbReference type="Proteomes" id="UP001202328">
    <property type="component" value="Unassembled WGS sequence"/>
</dbReference>
<dbReference type="PROSITE" id="PS00487">
    <property type="entry name" value="IMP_DH_GMP_RED"/>
    <property type="match status" value="1"/>
</dbReference>
<reference evidence="10" key="1">
    <citation type="submission" date="2022-04" db="EMBL/GenBank/DDBJ databases">
        <title>A functionally conserved STORR gene fusion in Papaver species that diverged 16.8 million years ago.</title>
        <authorList>
            <person name="Catania T."/>
        </authorList>
    </citation>
    <scope>NUCLEOTIDE SEQUENCE</scope>
    <source>
        <strain evidence="10">S-188037</strain>
    </source>
</reference>
<dbReference type="InterPro" id="IPR001093">
    <property type="entry name" value="IMP_DH_GMPRt"/>
</dbReference>
<dbReference type="SUPFAM" id="SSF51412">
    <property type="entry name" value="Inosine monophosphate dehydrogenase (IMPDH)"/>
    <property type="match status" value="1"/>
</dbReference>
<dbReference type="GO" id="GO:0003938">
    <property type="term" value="F:IMP dehydrogenase activity"/>
    <property type="evidence" value="ECO:0007669"/>
    <property type="project" value="UniProtKB-EC"/>
</dbReference>
<dbReference type="InterPro" id="IPR015875">
    <property type="entry name" value="IMP_DH/GMP_Rdtase_CS"/>
</dbReference>
<evidence type="ECO:0000256" key="7">
    <source>
        <dbReference type="ARBA" id="ARBA00023027"/>
    </source>
</evidence>
<dbReference type="EMBL" id="JAJJMB010006268">
    <property type="protein sequence ID" value="KAI3935477.1"/>
    <property type="molecule type" value="Genomic_DNA"/>
</dbReference>
<proteinExistence type="inferred from homology"/>
<keyword evidence="7" id="KW-0520">NAD</keyword>
<comment type="similarity">
    <text evidence="2">Belongs to the IMPDH/GMPR family.</text>
</comment>
<evidence type="ECO:0000259" key="9">
    <source>
        <dbReference type="Pfam" id="PF00478"/>
    </source>
</evidence>
<dbReference type="Gene3D" id="3.20.20.70">
    <property type="entry name" value="Aldolase class I"/>
    <property type="match status" value="1"/>
</dbReference>
<feature type="domain" description="IMP dehydrogenase/GMP reductase" evidence="9">
    <location>
        <begin position="1"/>
        <end position="69"/>
    </location>
</feature>
<accession>A0AAD4XR79</accession>
<comment type="cofactor">
    <cofactor evidence="1">
        <name>K(+)</name>
        <dbReference type="ChEBI" id="CHEBI:29103"/>
    </cofactor>
</comment>